<keyword evidence="1" id="KW-0560">Oxidoreductase</keyword>
<feature type="domain" description="Fe2OG dioxygenase" evidence="2">
    <location>
        <begin position="150"/>
        <end position="277"/>
    </location>
</feature>
<keyword evidence="1" id="KW-0479">Metal-binding</keyword>
<dbReference type="EMBL" id="CAUYUJ010015358">
    <property type="protein sequence ID" value="CAK0852926.1"/>
    <property type="molecule type" value="Genomic_DNA"/>
</dbReference>
<dbReference type="InterPro" id="IPR005123">
    <property type="entry name" value="Oxoglu/Fe-dep_dioxygenase_dom"/>
</dbReference>
<dbReference type="Pfam" id="PF03171">
    <property type="entry name" value="2OG-FeII_Oxy"/>
    <property type="match status" value="1"/>
</dbReference>
<gene>
    <name evidence="3" type="ORF">PCOR1329_LOCUS44570</name>
</gene>
<accession>A0ABN9U2A8</accession>
<evidence type="ECO:0000256" key="1">
    <source>
        <dbReference type="RuleBase" id="RU003682"/>
    </source>
</evidence>
<dbReference type="PANTHER" id="PTHR47990">
    <property type="entry name" value="2-OXOGLUTARATE (2OG) AND FE(II)-DEPENDENT OXYGENASE SUPERFAMILY PROTEIN-RELATED"/>
    <property type="match status" value="1"/>
</dbReference>
<name>A0ABN9U2A8_9DINO</name>
<dbReference type="InterPro" id="IPR050231">
    <property type="entry name" value="Iron_ascorbate_oxido_reductase"/>
</dbReference>
<keyword evidence="4" id="KW-1185">Reference proteome</keyword>
<evidence type="ECO:0000313" key="4">
    <source>
        <dbReference type="Proteomes" id="UP001189429"/>
    </source>
</evidence>
<organism evidence="3 4">
    <name type="scientific">Prorocentrum cordatum</name>
    <dbReference type="NCBI Taxonomy" id="2364126"/>
    <lineage>
        <taxon>Eukaryota</taxon>
        <taxon>Sar</taxon>
        <taxon>Alveolata</taxon>
        <taxon>Dinophyceae</taxon>
        <taxon>Prorocentrales</taxon>
        <taxon>Prorocentraceae</taxon>
        <taxon>Prorocentrum</taxon>
    </lineage>
</organism>
<protein>
    <recommendedName>
        <fullName evidence="2">Fe2OG dioxygenase domain-containing protein</fullName>
    </recommendedName>
</protein>
<keyword evidence="1" id="KW-0408">Iron</keyword>
<proteinExistence type="inferred from homology"/>
<comment type="similarity">
    <text evidence="1">Belongs to the iron/ascorbate-dependent oxidoreductase family.</text>
</comment>
<dbReference type="Gene3D" id="2.60.120.330">
    <property type="entry name" value="B-lactam Antibiotic, Isopenicillin N Synthase, Chain"/>
    <property type="match status" value="1"/>
</dbReference>
<dbReference type="SUPFAM" id="SSF51197">
    <property type="entry name" value="Clavaminate synthase-like"/>
    <property type="match status" value="1"/>
</dbReference>
<evidence type="ECO:0000259" key="2">
    <source>
        <dbReference type="PROSITE" id="PS51471"/>
    </source>
</evidence>
<comment type="caution">
    <text evidence="3">The sequence shown here is derived from an EMBL/GenBank/DDBJ whole genome shotgun (WGS) entry which is preliminary data.</text>
</comment>
<dbReference type="Proteomes" id="UP001189429">
    <property type="component" value="Unassembled WGS sequence"/>
</dbReference>
<sequence>MPAPALVSRSVSEWISVEAGSASEGPRLAFTAWNVVPPRLPRRALPGLSPSSTFPLCSLAVRRAGGMLLGFSTSRAARALADSSDFQDTPGLPAALSSLREHYRRLALQLLGALAEGLGWQAQALAGPSAGSTTPIVGRAQAAAASASLPSPAVVALHYPAVARADVPAADGHAGAQELGAAMRAYPHADGDSVLTLLAHENVAGLQVLVRGASVEDDRWADVPEVPGGITVQLGQMLQRWTDDRLLATPHRVVLRPGAEGSSAYPARLTLAYFFQPPPDTALSPPGGGAVYEPVTAADFSKMARTDSEGRSLKLTSNILKDGLWVGQRGGGRRGPPDVPG</sequence>
<dbReference type="PROSITE" id="PS51471">
    <property type="entry name" value="FE2OG_OXY"/>
    <property type="match status" value="1"/>
</dbReference>
<dbReference type="InterPro" id="IPR044861">
    <property type="entry name" value="IPNS-like_FE2OG_OXY"/>
</dbReference>
<dbReference type="InterPro" id="IPR027443">
    <property type="entry name" value="IPNS-like_sf"/>
</dbReference>
<evidence type="ECO:0000313" key="3">
    <source>
        <dbReference type="EMBL" id="CAK0852926.1"/>
    </source>
</evidence>
<reference evidence="3" key="1">
    <citation type="submission" date="2023-10" db="EMBL/GenBank/DDBJ databases">
        <authorList>
            <person name="Chen Y."/>
            <person name="Shah S."/>
            <person name="Dougan E. K."/>
            <person name="Thang M."/>
            <person name="Chan C."/>
        </authorList>
    </citation>
    <scope>NUCLEOTIDE SEQUENCE [LARGE SCALE GENOMIC DNA]</scope>
</reference>